<sequence length="38" mass="4275">MCISSFPHFYLPHGVLNVYSNATQWVKTANSLFALSMV</sequence>
<reference evidence="1 2" key="1">
    <citation type="journal article" date="2020" name="Mol. Biol. Evol.">
        <title>Distinct Expression and Methylation Patterns for Genes with Different Fates following a Single Whole-Genome Duplication in Flowering Plants.</title>
        <authorList>
            <person name="Shi T."/>
            <person name="Rahmani R.S."/>
            <person name="Gugger P.F."/>
            <person name="Wang M."/>
            <person name="Li H."/>
            <person name="Zhang Y."/>
            <person name="Li Z."/>
            <person name="Wang Q."/>
            <person name="Van de Peer Y."/>
            <person name="Marchal K."/>
            <person name="Chen J."/>
        </authorList>
    </citation>
    <scope>NUCLEOTIDE SEQUENCE [LARGE SCALE GENOMIC DNA]</scope>
    <source>
        <tissue evidence="1">Leaf</tissue>
    </source>
</reference>
<protein>
    <submittedName>
        <fullName evidence="1">Uncharacterized protein</fullName>
    </submittedName>
</protein>
<dbReference type="Proteomes" id="UP000607653">
    <property type="component" value="Unassembled WGS sequence"/>
</dbReference>
<dbReference type="AlphaFoldDB" id="A0A822XE18"/>
<name>A0A822XE18_NELNU</name>
<keyword evidence="2" id="KW-1185">Reference proteome</keyword>
<organism evidence="1 2">
    <name type="scientific">Nelumbo nucifera</name>
    <name type="common">Sacred lotus</name>
    <dbReference type="NCBI Taxonomy" id="4432"/>
    <lineage>
        <taxon>Eukaryota</taxon>
        <taxon>Viridiplantae</taxon>
        <taxon>Streptophyta</taxon>
        <taxon>Embryophyta</taxon>
        <taxon>Tracheophyta</taxon>
        <taxon>Spermatophyta</taxon>
        <taxon>Magnoliopsida</taxon>
        <taxon>Proteales</taxon>
        <taxon>Nelumbonaceae</taxon>
        <taxon>Nelumbo</taxon>
    </lineage>
</organism>
<comment type="caution">
    <text evidence="1">The sequence shown here is derived from an EMBL/GenBank/DDBJ whole genome shotgun (WGS) entry which is preliminary data.</text>
</comment>
<gene>
    <name evidence="1" type="ORF">HUJ06_019366</name>
</gene>
<evidence type="ECO:0000313" key="1">
    <source>
        <dbReference type="EMBL" id="DAD17903.1"/>
    </source>
</evidence>
<proteinExistence type="predicted"/>
<evidence type="ECO:0000313" key="2">
    <source>
        <dbReference type="Proteomes" id="UP000607653"/>
    </source>
</evidence>
<dbReference type="EMBL" id="DUZY01000001">
    <property type="protein sequence ID" value="DAD17903.1"/>
    <property type="molecule type" value="Genomic_DNA"/>
</dbReference>
<accession>A0A822XE18</accession>